<evidence type="ECO:0000313" key="4">
    <source>
        <dbReference type="Proteomes" id="UP001279553"/>
    </source>
</evidence>
<dbReference type="InterPro" id="IPR001482">
    <property type="entry name" value="T2SS/T4SS_dom"/>
</dbReference>
<accession>A0AAW9DKD7</accession>
<feature type="domain" description="Bacterial type II secretion system protein E" evidence="2">
    <location>
        <begin position="213"/>
        <end position="227"/>
    </location>
</feature>
<comment type="caution">
    <text evidence="3">The sequence shown here is derived from an EMBL/GenBank/DDBJ whole genome shotgun (WGS) entry which is preliminary data.</text>
</comment>
<dbReference type="EMBL" id="JAWXYB010000006">
    <property type="protein sequence ID" value="MDX5929484.1"/>
    <property type="molecule type" value="Genomic_DNA"/>
</dbReference>
<evidence type="ECO:0000256" key="1">
    <source>
        <dbReference type="ARBA" id="ARBA00006611"/>
    </source>
</evidence>
<evidence type="ECO:0000313" key="3">
    <source>
        <dbReference type="EMBL" id="MDX5929484.1"/>
    </source>
</evidence>
<protein>
    <submittedName>
        <fullName evidence="3">P-type conjugative transfer ATPase TrbB</fullName>
    </submittedName>
</protein>
<dbReference type="PANTHER" id="PTHR30486:SF6">
    <property type="entry name" value="TYPE IV PILUS RETRACTATION ATPASE PILT"/>
    <property type="match status" value="1"/>
</dbReference>
<keyword evidence="4" id="KW-1185">Reference proteome</keyword>
<dbReference type="GO" id="GO:0005737">
    <property type="term" value="C:cytoplasm"/>
    <property type="evidence" value="ECO:0007669"/>
    <property type="project" value="InterPro"/>
</dbReference>
<dbReference type="Gene3D" id="3.40.50.300">
    <property type="entry name" value="P-loop containing nucleotide triphosphate hydrolases"/>
    <property type="match status" value="1"/>
</dbReference>
<reference evidence="3 4" key="1">
    <citation type="submission" date="2023-11" db="EMBL/GenBank/DDBJ databases">
        <title>MicrobeMod: A computational toolkit for identifying prokaryotic methylation and restriction-modification with nanopore sequencing.</title>
        <authorList>
            <person name="Crits-Christoph A."/>
            <person name="Kang S.C."/>
            <person name="Lee H."/>
            <person name="Ostrov N."/>
        </authorList>
    </citation>
    <scope>NUCLEOTIDE SEQUENCE [LARGE SCALE GENOMIC DNA]</scope>
    <source>
        <strain evidence="3 4">DSMZ 700</strain>
    </source>
</reference>
<dbReference type="CDD" id="cd01130">
    <property type="entry name" value="VirB11-like_ATPase"/>
    <property type="match status" value="1"/>
</dbReference>
<organism evidence="3 4">
    <name type="scientific">Acidiphilium acidophilum</name>
    <name type="common">Thiobacillus acidophilus</name>
    <dbReference type="NCBI Taxonomy" id="76588"/>
    <lineage>
        <taxon>Bacteria</taxon>
        <taxon>Pseudomonadati</taxon>
        <taxon>Pseudomonadota</taxon>
        <taxon>Alphaproteobacteria</taxon>
        <taxon>Acetobacterales</taxon>
        <taxon>Acidocellaceae</taxon>
        <taxon>Acidiphilium</taxon>
    </lineage>
</organism>
<dbReference type="Proteomes" id="UP001279553">
    <property type="component" value="Unassembled WGS sequence"/>
</dbReference>
<sequence>MSASREVTQRVHDKLRRELGPQVCDLLSQDDVIEIILNADGRLWAERLGQPMVEVGTMLPGQAESLMATVASTIPTTLTRDSPILECELPLDGSRFSAVIPPVVEAPCFSIRVPAKRIFPLETYRDNGIISVRQMDILTAAIADRKNILVSGGTGSGKTTFANATIDYIARVTPEHRLAILEDTRELQCASQNVIAMRTSEAAPMDRLLRHALRQRPDRIIVGEVRDRAALTLLKSWTTGHPGGVATVHSNVDDPRAALRRLEFLVAEAFTGSAFELIGEAIDVIVTIAKTKDGARRVQGIATVAGWNGNSYDLEWDQAA</sequence>
<dbReference type="PANTHER" id="PTHR30486">
    <property type="entry name" value="TWITCHING MOTILITY PROTEIN PILT"/>
    <property type="match status" value="1"/>
</dbReference>
<dbReference type="NCBIfam" id="TIGR02782">
    <property type="entry name" value="TrbB_P"/>
    <property type="match status" value="1"/>
</dbReference>
<dbReference type="RefSeq" id="WP_319612554.1">
    <property type="nucleotide sequence ID" value="NZ_JAWXYB010000006.1"/>
</dbReference>
<dbReference type="PROSITE" id="PS00662">
    <property type="entry name" value="T2SP_E"/>
    <property type="match status" value="1"/>
</dbReference>
<evidence type="ECO:0000259" key="2">
    <source>
        <dbReference type="PROSITE" id="PS00662"/>
    </source>
</evidence>
<dbReference type="InterPro" id="IPR027417">
    <property type="entry name" value="P-loop_NTPase"/>
</dbReference>
<dbReference type="AlphaFoldDB" id="A0AAW9DKD7"/>
<name>A0AAW9DKD7_ACIAO</name>
<dbReference type="SUPFAM" id="SSF52540">
    <property type="entry name" value="P-loop containing nucleoside triphosphate hydrolases"/>
    <property type="match status" value="1"/>
</dbReference>
<dbReference type="InterPro" id="IPR050921">
    <property type="entry name" value="T4SS_GSP_E_ATPase"/>
</dbReference>
<dbReference type="GO" id="GO:0016887">
    <property type="term" value="F:ATP hydrolysis activity"/>
    <property type="evidence" value="ECO:0007669"/>
    <property type="project" value="InterPro"/>
</dbReference>
<proteinExistence type="inferred from homology"/>
<dbReference type="InterPro" id="IPR014149">
    <property type="entry name" value="Conjug-transfer_TrbB"/>
</dbReference>
<dbReference type="Pfam" id="PF00437">
    <property type="entry name" value="T2SSE"/>
    <property type="match status" value="1"/>
</dbReference>
<dbReference type="Gene3D" id="3.30.450.90">
    <property type="match status" value="1"/>
</dbReference>
<gene>
    <name evidence="3" type="primary">trbB</name>
    <name evidence="3" type="ORF">SIL87_01710</name>
</gene>
<comment type="similarity">
    <text evidence="1">Belongs to the GSP E family.</text>
</comment>
<dbReference type="GO" id="GO:0005524">
    <property type="term" value="F:ATP binding"/>
    <property type="evidence" value="ECO:0007669"/>
    <property type="project" value="InterPro"/>
</dbReference>